<dbReference type="SUPFAM" id="SSF63748">
    <property type="entry name" value="Tudor/PWWP/MBT"/>
    <property type="match status" value="1"/>
</dbReference>
<dbReference type="WBParaSite" id="TMUE_2000007880.1">
    <property type="protein sequence ID" value="TMUE_2000007880.1"/>
    <property type="gene ID" value="WBGene00291965"/>
</dbReference>
<protein>
    <submittedName>
        <fullName evidence="4 5">PWWP domain-containing protein</fullName>
    </submittedName>
</protein>
<dbReference type="AlphaFoldDB" id="A0A5S6Q582"/>
<reference evidence="3" key="2">
    <citation type="submission" date="2014-03" db="EMBL/GenBank/DDBJ databases">
        <title>The whipworm genome and dual-species transcriptomics of an intimate host-pathogen interaction.</title>
        <authorList>
            <person name="Foth B.J."/>
            <person name="Tsai I.J."/>
            <person name="Reid A.J."/>
            <person name="Bancroft A.J."/>
            <person name="Nichol S."/>
            <person name="Tracey A."/>
            <person name="Holroyd N."/>
            <person name="Cotton J.A."/>
            <person name="Stanley E.J."/>
            <person name="Zarowiecki M."/>
            <person name="Liu J.Z."/>
            <person name="Huckvale T."/>
            <person name="Cooper P.J."/>
            <person name="Grencis R.K."/>
            <person name="Berriman M."/>
        </authorList>
    </citation>
    <scope>NUCLEOTIDE SEQUENCE [LARGE SCALE GENOMIC DNA]</scope>
    <source>
        <strain evidence="3">Edinburgh</strain>
    </source>
</reference>
<feature type="region of interest" description="Disordered" evidence="1">
    <location>
        <begin position="183"/>
        <end position="205"/>
    </location>
</feature>
<dbReference type="Pfam" id="PF00855">
    <property type="entry name" value="PWWP"/>
    <property type="match status" value="1"/>
</dbReference>
<sequence length="325" mass="36712">MYSNGSPADELMVKVDFKCDYMMMVSAEINGSVYCGVMMKMNGSSDLDSSFTKRSDLWKELSSTGERRDIPDDPKVVSSVVLRPTEGSSLGNSCTSKECLNGFNHYLRPKRRRRIAASTFQVLESRLRTLNTGPVASEVKKREKARPCTLKITYGKRTRKKTTVINMPDEYAGTSNHNCTASNNVNDKWLDEGNGGPAERRHRPRNDHKRFSVGDIVWAKMRGYSHWPAEVHRLGERKLCVLWCGTPETSGIVPLAAVEPFQEKFADYYNCKHTRAYQNAVAIAMVKEIFNLRAVCHSSLMSEECQDTLLDLLASMCPRCRSDRT</sequence>
<dbReference type="PROSITE" id="PS50812">
    <property type="entry name" value="PWWP"/>
    <property type="match status" value="1"/>
</dbReference>
<accession>A0A5S6Q582</accession>
<organism evidence="3 4">
    <name type="scientific">Trichuris muris</name>
    <name type="common">Mouse whipworm</name>
    <dbReference type="NCBI Taxonomy" id="70415"/>
    <lineage>
        <taxon>Eukaryota</taxon>
        <taxon>Metazoa</taxon>
        <taxon>Ecdysozoa</taxon>
        <taxon>Nematoda</taxon>
        <taxon>Enoplea</taxon>
        <taxon>Dorylaimia</taxon>
        <taxon>Trichinellida</taxon>
        <taxon>Trichuridae</taxon>
        <taxon>Trichuris</taxon>
    </lineage>
</organism>
<dbReference type="STRING" id="70415.A0A5S6Q582"/>
<dbReference type="Proteomes" id="UP000046395">
    <property type="component" value="Unassembled WGS sequence"/>
</dbReference>
<reference evidence="3" key="1">
    <citation type="submission" date="2013-11" db="EMBL/GenBank/DDBJ databases">
        <authorList>
            <person name="Aslett M."/>
        </authorList>
    </citation>
    <scope>NUCLEOTIDE SEQUENCE [LARGE SCALE GENOMIC DNA]</scope>
    <source>
        <strain evidence="3">Edinburgh</strain>
    </source>
</reference>
<evidence type="ECO:0000313" key="4">
    <source>
        <dbReference type="WBParaSite" id="TMUE_0000002343.1"/>
    </source>
</evidence>
<proteinExistence type="predicted"/>
<dbReference type="WBParaSite" id="TMUE_0000002343.1">
    <property type="protein sequence ID" value="TMUE_0000002343.1"/>
    <property type="gene ID" value="WBGene00298189"/>
</dbReference>
<feature type="domain" description="PWWP" evidence="2">
    <location>
        <begin position="213"/>
        <end position="231"/>
    </location>
</feature>
<name>A0A5S6Q582_TRIMR</name>
<evidence type="ECO:0000313" key="3">
    <source>
        <dbReference type="Proteomes" id="UP000046395"/>
    </source>
</evidence>
<dbReference type="SMART" id="SM00293">
    <property type="entry name" value="PWWP"/>
    <property type="match status" value="1"/>
</dbReference>
<dbReference type="InterPro" id="IPR000313">
    <property type="entry name" value="PWWP_dom"/>
</dbReference>
<dbReference type="Gene3D" id="2.30.30.140">
    <property type="match status" value="1"/>
</dbReference>
<keyword evidence="3" id="KW-1185">Reference proteome</keyword>
<reference evidence="4 5" key="3">
    <citation type="submission" date="2019-12" db="UniProtKB">
        <authorList>
            <consortium name="WormBaseParasite"/>
        </authorList>
    </citation>
    <scope>IDENTIFICATION</scope>
</reference>
<evidence type="ECO:0000256" key="1">
    <source>
        <dbReference type="SAM" id="MobiDB-lite"/>
    </source>
</evidence>
<evidence type="ECO:0000313" key="5">
    <source>
        <dbReference type="WBParaSite" id="TMUE_2000007880.1"/>
    </source>
</evidence>
<evidence type="ECO:0000259" key="2">
    <source>
        <dbReference type="PROSITE" id="PS50812"/>
    </source>
</evidence>